<dbReference type="PANTHER" id="PTHR41263:SF1">
    <property type="entry name" value="ASPARTYL-PHOSPHATE PHOSPHATASE YISI"/>
    <property type="match status" value="1"/>
</dbReference>
<gene>
    <name evidence="1" type="ORF">D1970_01835</name>
</gene>
<dbReference type="RefSeq" id="WP_119111185.1">
    <property type="nucleotide sequence ID" value="NZ_CBCSEO010000008.1"/>
</dbReference>
<dbReference type="Gene3D" id="4.10.280.10">
    <property type="entry name" value="Helix-loop-helix DNA-binding domain"/>
    <property type="match status" value="1"/>
</dbReference>
<dbReference type="InterPro" id="IPR036638">
    <property type="entry name" value="HLH_DNA-bd_sf"/>
</dbReference>
<organism evidence="1 2">
    <name type="scientific">Mesobacillus zeae</name>
    <dbReference type="NCBI Taxonomy" id="1917180"/>
    <lineage>
        <taxon>Bacteria</taxon>
        <taxon>Bacillati</taxon>
        <taxon>Bacillota</taxon>
        <taxon>Bacilli</taxon>
        <taxon>Bacillales</taxon>
        <taxon>Bacillaceae</taxon>
        <taxon>Mesobacillus</taxon>
    </lineage>
</organism>
<dbReference type="GO" id="GO:0043937">
    <property type="term" value="P:regulation of sporulation"/>
    <property type="evidence" value="ECO:0007669"/>
    <property type="project" value="InterPro"/>
</dbReference>
<dbReference type="Pfam" id="PF09388">
    <property type="entry name" value="SpoOE-like"/>
    <property type="match status" value="1"/>
</dbReference>
<evidence type="ECO:0000313" key="1">
    <source>
        <dbReference type="EMBL" id="RID88267.1"/>
    </source>
</evidence>
<proteinExistence type="predicted"/>
<protein>
    <submittedName>
        <fullName evidence="1">Aspartyl-phosphate phosphatase Spo0E family protein</fullName>
    </submittedName>
</protein>
<dbReference type="SUPFAM" id="SSF140500">
    <property type="entry name" value="BAS1536-like"/>
    <property type="match status" value="1"/>
</dbReference>
<dbReference type="EMBL" id="QWVT01000007">
    <property type="protein sequence ID" value="RID88267.1"/>
    <property type="molecule type" value="Genomic_DNA"/>
</dbReference>
<accession>A0A398BEP7</accession>
<evidence type="ECO:0000313" key="2">
    <source>
        <dbReference type="Proteomes" id="UP000265816"/>
    </source>
</evidence>
<dbReference type="InterPro" id="IPR018540">
    <property type="entry name" value="Spo0E-like"/>
</dbReference>
<dbReference type="AlphaFoldDB" id="A0A398BEP7"/>
<dbReference type="InterPro" id="IPR037208">
    <property type="entry name" value="Spo0E-like_sf"/>
</dbReference>
<reference evidence="1 2" key="1">
    <citation type="submission" date="2018-08" db="EMBL/GenBank/DDBJ databases">
        <title>Bacillus jemisoniae sp. nov., Bacillus chryseoplanitiae sp. nov., Bacillus resnikiae sp. nov., and Bacillus frankliniae sp. nov., isolated from Viking spacecraft and associated surfaces.</title>
        <authorList>
            <person name="Seuylemezian A."/>
            <person name="Vaishampayan P."/>
        </authorList>
    </citation>
    <scope>NUCLEOTIDE SEQUENCE [LARGE SCALE GENOMIC DNA]</scope>
    <source>
        <strain evidence="1 2">JJ-247</strain>
    </source>
</reference>
<dbReference type="InterPro" id="IPR053028">
    <property type="entry name" value="Spo0E-like_phosphatase"/>
</dbReference>
<dbReference type="PANTHER" id="PTHR41263">
    <property type="entry name" value="ASPARTYL-PHOSPHATE PHOSPHATASE YISI"/>
    <property type="match status" value="1"/>
</dbReference>
<comment type="caution">
    <text evidence="1">The sequence shown here is derived from an EMBL/GenBank/DDBJ whole genome shotgun (WGS) entry which is preliminary data.</text>
</comment>
<keyword evidence="2" id="KW-1185">Reference proteome</keyword>
<dbReference type="Proteomes" id="UP000265816">
    <property type="component" value="Unassembled WGS sequence"/>
</dbReference>
<name>A0A398BEP7_9BACI</name>
<dbReference type="GO" id="GO:0046983">
    <property type="term" value="F:protein dimerization activity"/>
    <property type="evidence" value="ECO:0007669"/>
    <property type="project" value="InterPro"/>
</dbReference>
<sequence>MESATVLILKELHQYIEYLRSNMISLGTQFGFNHEMTIKASQELDYLIYKYQVITRKMET</sequence>
<dbReference type="OrthoDB" id="2916249at2"/>